<dbReference type="EMBL" id="DS549163">
    <property type="protein sequence ID" value="EDR26514.1"/>
    <property type="molecule type" value="Genomic_DNA"/>
</dbReference>
<dbReference type="OrthoDB" id="444325at2759"/>
<dbReference type="GO" id="GO:0061632">
    <property type="term" value="F:RNA lariat debranching enzyme activator activity"/>
    <property type="evidence" value="ECO:0007669"/>
    <property type="project" value="TreeGrafter"/>
</dbReference>
<dbReference type="Pfam" id="PF04677">
    <property type="entry name" value="CwfJ_C_1"/>
    <property type="match status" value="1"/>
</dbReference>
<dbReference type="KEGG" id="edi:EDI_200050"/>
<keyword evidence="6" id="KW-1185">Reference proteome</keyword>
<feature type="coiled-coil region" evidence="1">
    <location>
        <begin position="129"/>
        <end position="156"/>
    </location>
</feature>
<evidence type="ECO:0000259" key="3">
    <source>
        <dbReference type="Pfam" id="PF04676"/>
    </source>
</evidence>
<name>B0EG20_ENTDS</name>
<reference evidence="6" key="1">
    <citation type="submission" date="2007-12" db="EMBL/GenBank/DDBJ databases">
        <title>Annotation of Entamoeba dispar SAW760.</title>
        <authorList>
            <person name="Lorenzi H."/>
            <person name="Inman J."/>
            <person name="Schobel S."/>
            <person name="Amedeo P."/>
            <person name="Caler E."/>
        </authorList>
    </citation>
    <scope>NUCLEOTIDE SEQUENCE [LARGE SCALE GENOMIC DNA]</scope>
    <source>
        <strain evidence="6">ATCC PRA-260 / SAW760</strain>
    </source>
</reference>
<accession>B0EG20</accession>
<dbReference type="GO" id="GO:0071014">
    <property type="term" value="C:post-mRNA release spliceosomal complex"/>
    <property type="evidence" value="ECO:0007669"/>
    <property type="project" value="TreeGrafter"/>
</dbReference>
<dbReference type="Proteomes" id="UP000008076">
    <property type="component" value="Unassembled WGS sequence"/>
</dbReference>
<protein>
    <submittedName>
        <fullName evidence="5">Uncharacterized protein</fullName>
    </submittedName>
</protein>
<dbReference type="AlphaFoldDB" id="B0EG20"/>
<evidence type="ECO:0000256" key="1">
    <source>
        <dbReference type="SAM" id="Coils"/>
    </source>
</evidence>
<dbReference type="GO" id="GO:0000398">
    <property type="term" value="P:mRNA splicing, via spliceosome"/>
    <property type="evidence" value="ECO:0007669"/>
    <property type="project" value="TreeGrafter"/>
</dbReference>
<evidence type="ECO:0000313" key="5">
    <source>
        <dbReference type="EMBL" id="EDR26514.1"/>
    </source>
</evidence>
<dbReference type="Pfam" id="PF04676">
    <property type="entry name" value="CwfJ_C_2"/>
    <property type="match status" value="1"/>
</dbReference>
<feature type="domain" description="Cwf19-like C-terminal" evidence="4">
    <location>
        <begin position="434"/>
        <end position="544"/>
    </location>
</feature>
<dbReference type="InterPro" id="IPR006768">
    <property type="entry name" value="Cwf19-like_C_dom-1"/>
</dbReference>
<sequence length="650" mass="75980">MKGGDECVDALPPPAKGEEKEMSILEPPKEINRKREEMIKKLKSSIQMKVQQDIIREEREKKKGETLIKEEPIVIHKEIQIPVVQERSNKQIESKIIKKDQCDNITQENNDNNSDKGIRLNKRIDEKEIEIEINQLQSYEKDQKILKEQKDEKENGVVMSKFLFIGPIYGNYIKGELKSVIILGLIHSEGIIIPEPPCPIYILATPCTNQLKEPIPSNVHILSGIGDLKIDKFTLVYSSIDEAEDDVSYQETKELATKYYLQKSCDFFISTYWPSYILNELDSNEKPAFHVDYSYVAAIIARACCPRYHLTIGKEYYERVEFTNKTDSRIKNNDLIYPTKFYSLNPETEERNLKSIIFLKIISVEEGALQNNTKNLGINPYYDIKLTQSKFSEFKKPLCQSHITVVSSIPTNKQEDQQHIISIYENNKKPLYQQSYKINNCWFCLSNSNSELKLIISCGYYNYLSYTKGPLIDNHFQLIPIHHIQSYKMMSIVGLSELNNYYTSLRNFYRVEKKEFIVFETILINQNSNRHTFLQIFPFELNKSDDLIKHIVRFITSLNGQCQLIQLSNPIAFNEIPPQTTYIYFTLSGIVSYYFVVQNQIKPTIAREIMAMWFNLPDRMIWKQCQEEYSVEERKARDLRHTFSNFDTII</sequence>
<organism evidence="6">
    <name type="scientific">Entamoeba dispar (strain ATCC PRA-260 / SAW760)</name>
    <dbReference type="NCBI Taxonomy" id="370354"/>
    <lineage>
        <taxon>Eukaryota</taxon>
        <taxon>Amoebozoa</taxon>
        <taxon>Evosea</taxon>
        <taxon>Archamoebae</taxon>
        <taxon>Mastigamoebida</taxon>
        <taxon>Entamoebidae</taxon>
        <taxon>Entamoeba</taxon>
    </lineage>
</organism>
<keyword evidence="1" id="KW-0175">Coiled coil</keyword>
<dbReference type="InterPro" id="IPR006767">
    <property type="entry name" value="Cwf19-like_C_dom-2"/>
</dbReference>
<dbReference type="PANTHER" id="PTHR12072">
    <property type="entry name" value="CWF19, CELL CYCLE CONTROL PROTEIN"/>
    <property type="match status" value="1"/>
</dbReference>
<dbReference type="RefSeq" id="XP_001737202.1">
    <property type="nucleotide sequence ID" value="XM_001737150.1"/>
</dbReference>
<evidence type="ECO:0000256" key="2">
    <source>
        <dbReference type="SAM" id="MobiDB-lite"/>
    </source>
</evidence>
<dbReference type="eggNOG" id="KOG2476">
    <property type="taxonomic scope" value="Eukaryota"/>
</dbReference>
<dbReference type="InterPro" id="IPR040194">
    <property type="entry name" value="Cwf19-like"/>
</dbReference>
<dbReference type="GeneID" id="5882227"/>
<evidence type="ECO:0000259" key="4">
    <source>
        <dbReference type="Pfam" id="PF04677"/>
    </source>
</evidence>
<dbReference type="PANTHER" id="PTHR12072:SF4">
    <property type="entry name" value="CWF19-LIKE PROTEIN 1"/>
    <property type="match status" value="1"/>
</dbReference>
<dbReference type="OMA" id="REIMAMW"/>
<proteinExistence type="predicted"/>
<feature type="compositionally biased region" description="Basic and acidic residues" evidence="2">
    <location>
        <begin position="16"/>
        <end position="30"/>
    </location>
</feature>
<feature type="region of interest" description="Disordered" evidence="2">
    <location>
        <begin position="1"/>
        <end position="30"/>
    </location>
</feature>
<feature type="domain" description="Cwf19-like protein C-terminal" evidence="3">
    <location>
        <begin position="564"/>
        <end position="647"/>
    </location>
</feature>
<evidence type="ECO:0000313" key="6">
    <source>
        <dbReference type="Proteomes" id="UP000008076"/>
    </source>
</evidence>
<gene>
    <name evidence="5" type="ORF">EDI_200050</name>
</gene>